<proteinExistence type="predicted"/>
<evidence type="ECO:0000313" key="1">
    <source>
        <dbReference type="EMBL" id="MXQ52661.1"/>
    </source>
</evidence>
<dbReference type="Proteomes" id="UP000430692">
    <property type="component" value="Unassembled WGS sequence"/>
</dbReference>
<sequence length="81" mass="9015">MFRRFAFWVVIALIGFVFGFLGATNSANNSEREPAKVVSQTVVLVEVDRTSAYHEIKQDLKSVKHNIANSVAVHEINRGSP</sequence>
<gene>
    <name evidence="1" type="ORF">GSM42_02625</name>
</gene>
<name>A0A6I4VQJ5_9BACL</name>
<evidence type="ECO:0000313" key="2">
    <source>
        <dbReference type="Proteomes" id="UP000430692"/>
    </source>
</evidence>
<dbReference type="EMBL" id="WUUL01000002">
    <property type="protein sequence ID" value="MXQ52661.1"/>
    <property type="molecule type" value="Genomic_DNA"/>
</dbReference>
<reference evidence="1 2" key="1">
    <citation type="submission" date="2019-12" db="EMBL/GenBank/DDBJ databases">
        <title>Whole-genome analyses of novel actinobacteria.</title>
        <authorList>
            <person name="Sahin N."/>
            <person name="Saygin H."/>
        </authorList>
    </citation>
    <scope>NUCLEOTIDE SEQUENCE [LARGE SCALE GENOMIC DNA]</scope>
    <source>
        <strain evidence="1 2">KC615</strain>
    </source>
</reference>
<dbReference type="AlphaFoldDB" id="A0A6I4VQJ5"/>
<protein>
    <submittedName>
        <fullName evidence="1">Uncharacterized protein</fullName>
    </submittedName>
</protein>
<comment type="caution">
    <text evidence="1">The sequence shown here is derived from an EMBL/GenBank/DDBJ whole genome shotgun (WGS) entry which is preliminary data.</text>
</comment>
<organism evidence="1 2">
    <name type="scientific">Shimazuella alba</name>
    <dbReference type="NCBI Taxonomy" id="2690964"/>
    <lineage>
        <taxon>Bacteria</taxon>
        <taxon>Bacillati</taxon>
        <taxon>Bacillota</taxon>
        <taxon>Bacilli</taxon>
        <taxon>Bacillales</taxon>
        <taxon>Thermoactinomycetaceae</taxon>
        <taxon>Shimazuella</taxon>
    </lineage>
</organism>
<keyword evidence="2" id="KW-1185">Reference proteome</keyword>
<dbReference type="RefSeq" id="WP_160799751.1">
    <property type="nucleotide sequence ID" value="NZ_WUUL01000002.1"/>
</dbReference>
<accession>A0A6I4VQJ5</accession>